<dbReference type="Proteomes" id="UP000578531">
    <property type="component" value="Unassembled WGS sequence"/>
</dbReference>
<organism evidence="1 2">
    <name type="scientific">Letharia columbiana</name>
    <dbReference type="NCBI Taxonomy" id="112416"/>
    <lineage>
        <taxon>Eukaryota</taxon>
        <taxon>Fungi</taxon>
        <taxon>Dikarya</taxon>
        <taxon>Ascomycota</taxon>
        <taxon>Pezizomycotina</taxon>
        <taxon>Lecanoromycetes</taxon>
        <taxon>OSLEUM clade</taxon>
        <taxon>Lecanoromycetidae</taxon>
        <taxon>Lecanorales</taxon>
        <taxon>Lecanorineae</taxon>
        <taxon>Parmeliaceae</taxon>
        <taxon>Letharia</taxon>
    </lineage>
</organism>
<proteinExistence type="predicted"/>
<keyword evidence="2" id="KW-1185">Reference proteome</keyword>
<accession>A0A8H6CQ03</accession>
<dbReference type="GeneID" id="59293868"/>
<name>A0A8H6CQ03_9LECA</name>
<comment type="caution">
    <text evidence="1">The sequence shown here is derived from an EMBL/GenBank/DDBJ whole genome shotgun (WGS) entry which is preliminary data.</text>
</comment>
<dbReference type="OrthoDB" id="9983919at2759"/>
<evidence type="ECO:0000313" key="1">
    <source>
        <dbReference type="EMBL" id="KAF6227492.1"/>
    </source>
</evidence>
<dbReference type="RefSeq" id="XP_037158983.1">
    <property type="nucleotide sequence ID" value="XM_037314104.1"/>
</dbReference>
<evidence type="ECO:0000313" key="2">
    <source>
        <dbReference type="Proteomes" id="UP000578531"/>
    </source>
</evidence>
<dbReference type="AlphaFoldDB" id="A0A8H6CQ03"/>
<sequence length="122" mass="13484">MSALEPVVAKLAGDPAYDENQRTISEAIGADHGAIDMYSDNIKTASTLPESKGEGDGRRGPRAAYGGACIGQGWQRWKWLVLEGKLHQLLEFWKSKLHQLPYIENQLAVKGKDDWVMNSCVV</sequence>
<protein>
    <submittedName>
        <fullName evidence="1">Uncharacterized protein</fullName>
    </submittedName>
</protein>
<gene>
    <name evidence="1" type="ORF">HO173_012232</name>
</gene>
<reference evidence="1 2" key="1">
    <citation type="journal article" date="2020" name="Genomics">
        <title>Complete, high-quality genomes from long-read metagenomic sequencing of two wolf lichen thalli reveals enigmatic genome architecture.</title>
        <authorList>
            <person name="McKenzie S.K."/>
            <person name="Walston R.F."/>
            <person name="Allen J.L."/>
        </authorList>
    </citation>
    <scope>NUCLEOTIDE SEQUENCE [LARGE SCALE GENOMIC DNA]</scope>
    <source>
        <strain evidence="1">WasteWater2</strain>
    </source>
</reference>
<dbReference type="EMBL" id="JACCJC010000086">
    <property type="protein sequence ID" value="KAF6227492.1"/>
    <property type="molecule type" value="Genomic_DNA"/>
</dbReference>